<evidence type="ECO:0000256" key="7">
    <source>
        <dbReference type="SAM" id="MobiDB-lite"/>
    </source>
</evidence>
<dbReference type="OrthoDB" id="119302at2759"/>
<dbReference type="GO" id="GO:0005525">
    <property type="term" value="F:GTP binding"/>
    <property type="evidence" value="ECO:0007669"/>
    <property type="project" value="TreeGrafter"/>
</dbReference>
<gene>
    <name evidence="9" type="ORF">EB796_000900</name>
</gene>
<sequence length="800" mass="91022">MEAHRPGPLKQQNKRHNSGRHKTKGQIKRSQKGKAGHVQSSRHNKQVLSKQDRKRQAIQLRKMKKEKLQLKVRGIDESNVNDDEAEPMPPLPPHYIAVIPLSDNCNSSDVLTLLTSCEEQTIANTSSQGITHVSYPKLKRRVAYIKPDPTNLAAVLEAVRVCNTVLFVWSLIDAIDEHGESLYTSIFAQGLPATAHVVMGIKGLPLKKQTDVKRLLNKDLEERFTDCKMFPCDSQSDAQTLVRHIVQQKLKMLSSQEIRSQIVAEELAFECDADDKDKGTLKVTGYMRGRRLSVNRLVHIPGYGDFQINRILAPSDPHPLVLRPDKVQKNNENVEMADAESIVLCVADPDSQVDLVSEMAVDPMEGEQTWPTDEELAEATSNAAMVKSKTMVRVPKGTSSYQAAWITDAPVIEESDGSEASEDYADNMDEMEAMSDNSEVSSDEELEAVETGSTAPSVTWGDPVNYDQQMDLDQEKIALNKYKEERENELFPDEVDTPENIPARLRFARTSPWNQKENLPLDYSRIFQFENFSRYRQNVLKEKLGLDSIRHGQYITLEIKDVPKEVFDIHSGDKGNLLAVIGLLLSEHKMSVLHFTVRRHSLYTEPVKSKERLIIQCGFRRFICNPIFSDHSNLNKHKYERFLPQSGVCTMSTYAPIMFPPASVMVFKESSNGHDLVASGSLLSVDPDRLIIKRIVLSGHPFKINKKSAVIRYMFYNKEDIEWFKKVELKTKWGRRGHIKEALGTHGHMKCIFDRQLKSQDTPLLLLYKRVFPKWSYTGYVPSSSVNQIEDDQEMREIFR</sequence>
<dbReference type="AlphaFoldDB" id="A0A7J7KRH6"/>
<dbReference type="InterPro" id="IPR039761">
    <property type="entry name" value="Bms1/Tsr1"/>
</dbReference>
<evidence type="ECO:0000313" key="10">
    <source>
        <dbReference type="Proteomes" id="UP000593567"/>
    </source>
</evidence>
<name>A0A7J7KRH6_BUGNE</name>
<dbReference type="Pfam" id="PF08142">
    <property type="entry name" value="AARP2CN"/>
    <property type="match status" value="1"/>
</dbReference>
<evidence type="ECO:0000256" key="3">
    <source>
        <dbReference type="ARBA" id="ARBA00023242"/>
    </source>
</evidence>
<feature type="compositionally biased region" description="Basic residues" evidence="7">
    <location>
        <begin position="12"/>
        <end position="45"/>
    </location>
</feature>
<keyword evidence="10" id="KW-1185">Reference proteome</keyword>
<dbReference type="Proteomes" id="UP000593567">
    <property type="component" value="Unassembled WGS sequence"/>
</dbReference>
<keyword evidence="2" id="KW-0690">Ribosome biogenesis</keyword>
<evidence type="ECO:0000259" key="8">
    <source>
        <dbReference type="PROSITE" id="PS51714"/>
    </source>
</evidence>
<dbReference type="Pfam" id="PF22298">
    <property type="entry name" value="Tsr1_G-like"/>
    <property type="match status" value="1"/>
</dbReference>
<dbReference type="SMART" id="SM01362">
    <property type="entry name" value="DUF663"/>
    <property type="match status" value="1"/>
</dbReference>
<proteinExistence type="inferred from homology"/>
<dbReference type="GO" id="GO:0034511">
    <property type="term" value="F:U3 snoRNA binding"/>
    <property type="evidence" value="ECO:0007669"/>
    <property type="project" value="TreeGrafter"/>
</dbReference>
<feature type="domain" description="Bms1-type G" evidence="8">
    <location>
        <begin position="92"/>
        <end position="251"/>
    </location>
</feature>
<dbReference type="GO" id="GO:0000479">
    <property type="term" value="P:endonucleolytic cleavage of tricistronic rRNA transcript (SSU-rRNA, 5.8S rRNA, LSU-rRNA)"/>
    <property type="evidence" value="ECO:0007669"/>
    <property type="project" value="TreeGrafter"/>
</dbReference>
<dbReference type="GO" id="GO:0005730">
    <property type="term" value="C:nucleolus"/>
    <property type="evidence" value="ECO:0007669"/>
    <property type="project" value="UniProtKB-SubCell"/>
</dbReference>
<dbReference type="GO" id="GO:0003924">
    <property type="term" value="F:GTPase activity"/>
    <property type="evidence" value="ECO:0007669"/>
    <property type="project" value="TreeGrafter"/>
</dbReference>
<comment type="subcellular location">
    <subcellularLocation>
        <location evidence="1">Nucleus</location>
        <location evidence="1">Nucleolus</location>
    </subcellularLocation>
</comment>
<dbReference type="InterPro" id="IPR030387">
    <property type="entry name" value="G_Bms1/Tsr1_dom"/>
</dbReference>
<dbReference type="PANTHER" id="PTHR12858:SF1">
    <property type="entry name" value="PRE-RRNA-PROCESSING PROTEIN TSR1 HOMOLOG"/>
    <property type="match status" value="1"/>
</dbReference>
<dbReference type="InterPro" id="IPR012948">
    <property type="entry name" value="AARP2CN"/>
</dbReference>
<evidence type="ECO:0000256" key="2">
    <source>
        <dbReference type="ARBA" id="ARBA00022517"/>
    </source>
</evidence>
<dbReference type="SMART" id="SM00785">
    <property type="entry name" value="AARP2CN"/>
    <property type="match status" value="1"/>
</dbReference>
<evidence type="ECO:0000256" key="6">
    <source>
        <dbReference type="ARBA" id="ARBA00040070"/>
    </source>
</evidence>
<dbReference type="GO" id="GO:0000462">
    <property type="term" value="P:maturation of SSU-rRNA from tricistronic rRNA transcript (SSU-rRNA, 5.8S rRNA, LSU-rRNA)"/>
    <property type="evidence" value="ECO:0007669"/>
    <property type="project" value="TreeGrafter"/>
</dbReference>
<dbReference type="PANTHER" id="PTHR12858">
    <property type="entry name" value="RIBOSOME BIOGENESIS PROTEIN"/>
    <property type="match status" value="1"/>
</dbReference>
<feature type="region of interest" description="Disordered" evidence="7">
    <location>
        <begin position="1"/>
        <end position="55"/>
    </location>
</feature>
<keyword evidence="3" id="KW-0539">Nucleus</keyword>
<reference evidence="9" key="1">
    <citation type="submission" date="2020-06" db="EMBL/GenBank/DDBJ databases">
        <title>Draft genome of Bugula neritina, a colonial animal packing powerful symbionts and potential medicines.</title>
        <authorList>
            <person name="Rayko M."/>
        </authorList>
    </citation>
    <scope>NUCLEOTIDE SEQUENCE [LARGE SCALE GENOMIC DNA]</scope>
    <source>
        <strain evidence="9">Kwan_BN1</strain>
    </source>
</reference>
<evidence type="ECO:0000256" key="5">
    <source>
        <dbReference type="ARBA" id="ARBA00038288"/>
    </source>
</evidence>
<organism evidence="9 10">
    <name type="scientific">Bugula neritina</name>
    <name type="common">Brown bryozoan</name>
    <name type="synonym">Sertularia neritina</name>
    <dbReference type="NCBI Taxonomy" id="10212"/>
    <lineage>
        <taxon>Eukaryota</taxon>
        <taxon>Metazoa</taxon>
        <taxon>Spiralia</taxon>
        <taxon>Lophotrochozoa</taxon>
        <taxon>Bryozoa</taxon>
        <taxon>Gymnolaemata</taxon>
        <taxon>Cheilostomatida</taxon>
        <taxon>Flustrina</taxon>
        <taxon>Buguloidea</taxon>
        <taxon>Bugulidae</taxon>
        <taxon>Bugula</taxon>
    </lineage>
</organism>
<comment type="function">
    <text evidence="4">Required during maturation of the 40S ribosomal subunit in the nucleolus.</text>
</comment>
<protein>
    <recommendedName>
        <fullName evidence="6">Pre-rRNA-processing protein TSR1 homolog</fullName>
    </recommendedName>
</protein>
<dbReference type="PROSITE" id="PS51714">
    <property type="entry name" value="G_BMS1"/>
    <property type="match status" value="1"/>
</dbReference>
<dbReference type="EMBL" id="VXIV02000102">
    <property type="protein sequence ID" value="KAF6040784.1"/>
    <property type="molecule type" value="Genomic_DNA"/>
</dbReference>
<evidence type="ECO:0000256" key="1">
    <source>
        <dbReference type="ARBA" id="ARBA00004604"/>
    </source>
</evidence>
<dbReference type="Pfam" id="PF04950">
    <property type="entry name" value="RIBIOP_C"/>
    <property type="match status" value="1"/>
</dbReference>
<accession>A0A7J7KRH6</accession>
<evidence type="ECO:0000256" key="4">
    <source>
        <dbReference type="ARBA" id="ARBA00037087"/>
    </source>
</evidence>
<dbReference type="InterPro" id="IPR007034">
    <property type="entry name" value="BMS1_TSR1_C"/>
</dbReference>
<comment type="similarity">
    <text evidence="5">Belongs to the TRAFAC class translation factor GTPase superfamily. Bms1-like GTPase family. TSR1 subfamily.</text>
</comment>
<comment type="caution">
    <text evidence="9">The sequence shown here is derived from an EMBL/GenBank/DDBJ whole genome shotgun (WGS) entry which is preliminary data.</text>
</comment>
<evidence type="ECO:0000313" key="9">
    <source>
        <dbReference type="EMBL" id="KAF6040784.1"/>
    </source>
</evidence>
<dbReference type="GO" id="GO:0030688">
    <property type="term" value="C:preribosome, small subunit precursor"/>
    <property type="evidence" value="ECO:0007669"/>
    <property type="project" value="TreeGrafter"/>
</dbReference>